<dbReference type="Proteomes" id="UP000030669">
    <property type="component" value="Unassembled WGS sequence"/>
</dbReference>
<dbReference type="GeneID" id="19303080"/>
<dbReference type="HOGENOM" id="CLU_1981808_0_0_1"/>
<sequence length="126" mass="14546">MDNIQILHECKDSRDDHFANRRSHAQDDFIGETDEADILEHLESIESSTSFHATQSMSSVHDCLKHVEETHLFESNIAGQRYDGLLQSAEAEDIIASDSPDLEAEWKQAYDQRRDEWKNRIMNQGL</sequence>
<accession>S7RBR7</accession>
<keyword evidence="2" id="KW-1185">Reference proteome</keyword>
<evidence type="ECO:0000313" key="2">
    <source>
        <dbReference type="Proteomes" id="UP000030669"/>
    </source>
</evidence>
<dbReference type="KEGG" id="gtr:GLOTRDRAFT_134546"/>
<dbReference type="OrthoDB" id="2660178at2759"/>
<protein>
    <submittedName>
        <fullName evidence="1">Uncharacterized protein</fullName>
    </submittedName>
</protein>
<dbReference type="AlphaFoldDB" id="S7RBR7"/>
<proteinExistence type="predicted"/>
<organism evidence="1 2">
    <name type="scientific">Gloeophyllum trabeum (strain ATCC 11539 / FP-39264 / Madison 617)</name>
    <name type="common">Brown rot fungus</name>
    <dbReference type="NCBI Taxonomy" id="670483"/>
    <lineage>
        <taxon>Eukaryota</taxon>
        <taxon>Fungi</taxon>
        <taxon>Dikarya</taxon>
        <taxon>Basidiomycota</taxon>
        <taxon>Agaricomycotina</taxon>
        <taxon>Agaricomycetes</taxon>
        <taxon>Gloeophyllales</taxon>
        <taxon>Gloeophyllaceae</taxon>
        <taxon>Gloeophyllum</taxon>
    </lineage>
</organism>
<evidence type="ECO:0000313" key="1">
    <source>
        <dbReference type="EMBL" id="EPQ49839.1"/>
    </source>
</evidence>
<reference evidence="1 2" key="1">
    <citation type="journal article" date="2012" name="Science">
        <title>The Paleozoic origin of enzymatic lignin decomposition reconstructed from 31 fungal genomes.</title>
        <authorList>
            <person name="Floudas D."/>
            <person name="Binder M."/>
            <person name="Riley R."/>
            <person name="Barry K."/>
            <person name="Blanchette R.A."/>
            <person name="Henrissat B."/>
            <person name="Martinez A.T."/>
            <person name="Otillar R."/>
            <person name="Spatafora J.W."/>
            <person name="Yadav J.S."/>
            <person name="Aerts A."/>
            <person name="Benoit I."/>
            <person name="Boyd A."/>
            <person name="Carlson A."/>
            <person name="Copeland A."/>
            <person name="Coutinho P.M."/>
            <person name="de Vries R.P."/>
            <person name="Ferreira P."/>
            <person name="Findley K."/>
            <person name="Foster B."/>
            <person name="Gaskell J."/>
            <person name="Glotzer D."/>
            <person name="Gorecki P."/>
            <person name="Heitman J."/>
            <person name="Hesse C."/>
            <person name="Hori C."/>
            <person name="Igarashi K."/>
            <person name="Jurgens J.A."/>
            <person name="Kallen N."/>
            <person name="Kersten P."/>
            <person name="Kohler A."/>
            <person name="Kuees U."/>
            <person name="Kumar T.K.A."/>
            <person name="Kuo A."/>
            <person name="LaButti K."/>
            <person name="Larrondo L.F."/>
            <person name="Lindquist E."/>
            <person name="Ling A."/>
            <person name="Lombard V."/>
            <person name="Lucas S."/>
            <person name="Lundell T."/>
            <person name="Martin R."/>
            <person name="McLaughlin D.J."/>
            <person name="Morgenstern I."/>
            <person name="Morin E."/>
            <person name="Murat C."/>
            <person name="Nagy L.G."/>
            <person name="Nolan M."/>
            <person name="Ohm R.A."/>
            <person name="Patyshakuliyeva A."/>
            <person name="Rokas A."/>
            <person name="Ruiz-Duenas F.J."/>
            <person name="Sabat G."/>
            <person name="Salamov A."/>
            <person name="Samejima M."/>
            <person name="Schmutz J."/>
            <person name="Slot J.C."/>
            <person name="St John F."/>
            <person name="Stenlid J."/>
            <person name="Sun H."/>
            <person name="Sun S."/>
            <person name="Syed K."/>
            <person name="Tsang A."/>
            <person name="Wiebenga A."/>
            <person name="Young D."/>
            <person name="Pisabarro A."/>
            <person name="Eastwood D.C."/>
            <person name="Martin F."/>
            <person name="Cullen D."/>
            <person name="Grigoriev I.V."/>
            <person name="Hibbett D.S."/>
        </authorList>
    </citation>
    <scope>NUCLEOTIDE SEQUENCE [LARGE SCALE GENOMIC DNA]</scope>
    <source>
        <strain evidence="1 2">ATCC 11539</strain>
    </source>
</reference>
<dbReference type="STRING" id="670483.S7RBR7"/>
<dbReference type="RefSeq" id="XP_007871703.1">
    <property type="nucleotide sequence ID" value="XM_007873512.1"/>
</dbReference>
<gene>
    <name evidence="1" type="ORF">GLOTRDRAFT_134546</name>
</gene>
<dbReference type="EMBL" id="KB469568">
    <property type="protein sequence ID" value="EPQ49839.1"/>
    <property type="molecule type" value="Genomic_DNA"/>
</dbReference>
<name>S7RBR7_GLOTA</name>